<feature type="transmembrane region" description="Helical" evidence="7">
    <location>
        <begin position="105"/>
        <end position="124"/>
    </location>
</feature>
<comment type="subcellular location">
    <subcellularLocation>
        <location evidence="1">Membrane</location>
        <topology evidence="1">Multi-pass membrane protein</topology>
    </subcellularLocation>
</comment>
<dbReference type="GO" id="GO:0016020">
    <property type="term" value="C:membrane"/>
    <property type="evidence" value="ECO:0007669"/>
    <property type="project" value="UniProtKB-SubCell"/>
</dbReference>
<dbReference type="GO" id="GO:0010256">
    <property type="term" value="P:endomembrane system organization"/>
    <property type="evidence" value="ECO:0007669"/>
    <property type="project" value="TreeGrafter"/>
</dbReference>
<comment type="similarity">
    <text evidence="2">Belongs to the plant DMP1 protein family.</text>
</comment>
<organism evidence="8 9">
    <name type="scientific">Paspalum notatum var. saurae</name>
    <dbReference type="NCBI Taxonomy" id="547442"/>
    <lineage>
        <taxon>Eukaryota</taxon>
        <taxon>Viridiplantae</taxon>
        <taxon>Streptophyta</taxon>
        <taxon>Embryophyta</taxon>
        <taxon>Tracheophyta</taxon>
        <taxon>Spermatophyta</taxon>
        <taxon>Magnoliopsida</taxon>
        <taxon>Liliopsida</taxon>
        <taxon>Poales</taxon>
        <taxon>Poaceae</taxon>
        <taxon>PACMAD clade</taxon>
        <taxon>Panicoideae</taxon>
        <taxon>Andropogonodae</taxon>
        <taxon>Paspaleae</taxon>
        <taxon>Paspalinae</taxon>
        <taxon>Paspalum</taxon>
    </lineage>
</organism>
<evidence type="ECO:0000313" key="8">
    <source>
        <dbReference type="EMBL" id="WVZ49094.1"/>
    </source>
</evidence>
<feature type="transmembrane region" description="Helical" evidence="7">
    <location>
        <begin position="6"/>
        <end position="24"/>
    </location>
</feature>
<dbReference type="GO" id="GO:0005737">
    <property type="term" value="C:cytoplasm"/>
    <property type="evidence" value="ECO:0007669"/>
    <property type="project" value="UniProtKB-ARBA"/>
</dbReference>
<dbReference type="AlphaFoldDB" id="A0AAQ3PEW0"/>
<dbReference type="EMBL" id="CP144745">
    <property type="protein sequence ID" value="WVZ49094.1"/>
    <property type="molecule type" value="Genomic_DNA"/>
</dbReference>
<dbReference type="InterPro" id="IPR007770">
    <property type="entry name" value="DMP"/>
</dbReference>
<evidence type="ECO:0000256" key="1">
    <source>
        <dbReference type="ARBA" id="ARBA00004141"/>
    </source>
</evidence>
<reference evidence="8 9" key="1">
    <citation type="submission" date="2024-02" db="EMBL/GenBank/DDBJ databases">
        <title>High-quality chromosome-scale genome assembly of Pensacola bahiagrass (Paspalum notatum Flugge var. saurae).</title>
        <authorList>
            <person name="Vega J.M."/>
            <person name="Podio M."/>
            <person name="Orjuela J."/>
            <person name="Siena L.A."/>
            <person name="Pessino S.C."/>
            <person name="Combes M.C."/>
            <person name="Mariac C."/>
            <person name="Albertini E."/>
            <person name="Pupilli F."/>
            <person name="Ortiz J.P.A."/>
            <person name="Leblanc O."/>
        </authorList>
    </citation>
    <scope>NUCLEOTIDE SEQUENCE [LARGE SCALE GENOMIC DNA]</scope>
    <source>
        <strain evidence="8">R1</strain>
        <tissue evidence="8">Leaf</tissue>
    </source>
</reference>
<keyword evidence="5 7" id="KW-0472">Membrane</keyword>
<evidence type="ECO:0000256" key="2">
    <source>
        <dbReference type="ARBA" id="ARBA00008707"/>
    </source>
</evidence>
<accession>A0AAQ3PEW0</accession>
<evidence type="ECO:0000313" key="9">
    <source>
        <dbReference type="Proteomes" id="UP001341281"/>
    </source>
</evidence>
<evidence type="ECO:0000256" key="6">
    <source>
        <dbReference type="SAM" id="MobiDB-lite"/>
    </source>
</evidence>
<proteinExistence type="inferred from homology"/>
<name>A0AAQ3PEW0_PASNO</name>
<dbReference type="Proteomes" id="UP001341281">
    <property type="component" value="Chromosome 01"/>
</dbReference>
<gene>
    <name evidence="8" type="ORF">U9M48_000475</name>
</gene>
<dbReference type="PANTHER" id="PTHR31621:SF67">
    <property type="entry name" value="OS01G0389200 PROTEIN"/>
    <property type="match status" value="1"/>
</dbReference>
<evidence type="ECO:0000256" key="4">
    <source>
        <dbReference type="ARBA" id="ARBA00022989"/>
    </source>
</evidence>
<evidence type="ECO:0000256" key="3">
    <source>
        <dbReference type="ARBA" id="ARBA00022692"/>
    </source>
</evidence>
<keyword evidence="3 7" id="KW-0812">Transmembrane</keyword>
<dbReference type="Pfam" id="PF05078">
    <property type="entry name" value="DUF679"/>
    <property type="match status" value="1"/>
</dbReference>
<dbReference type="PANTHER" id="PTHR31621">
    <property type="entry name" value="PROTEIN DMP3"/>
    <property type="match status" value="1"/>
</dbReference>
<protein>
    <submittedName>
        <fullName evidence="8">Uncharacterized protein</fullName>
    </submittedName>
</protein>
<sequence length="169" mass="18220">MVLSVGLVTFLAATCIFCAFTDSVTDRHGKVHRGVALPGRLHVLNVSRKEQKAIAASAELRARGLRAVDWVLAFFTAVVFLTIAGSDVGLQNCFFPDATDDTKQLLKNLPLGMAVMSSFVFIIFPPTRKGISFDDSDYTVITTATAASGDDDDPENSDTRRNVSSSSSR</sequence>
<feature type="region of interest" description="Disordered" evidence="6">
    <location>
        <begin position="145"/>
        <end position="169"/>
    </location>
</feature>
<feature type="transmembrane region" description="Helical" evidence="7">
    <location>
        <begin position="67"/>
        <end position="85"/>
    </location>
</feature>
<keyword evidence="9" id="KW-1185">Reference proteome</keyword>
<keyword evidence="4 7" id="KW-1133">Transmembrane helix</keyword>
<evidence type="ECO:0000256" key="5">
    <source>
        <dbReference type="ARBA" id="ARBA00023136"/>
    </source>
</evidence>
<evidence type="ECO:0000256" key="7">
    <source>
        <dbReference type="SAM" id="Phobius"/>
    </source>
</evidence>